<gene>
    <name evidence="1" type="ORF">PHMEG_00020666</name>
</gene>
<organism evidence="1 2">
    <name type="scientific">Phytophthora megakarya</name>
    <dbReference type="NCBI Taxonomy" id="4795"/>
    <lineage>
        <taxon>Eukaryota</taxon>
        <taxon>Sar</taxon>
        <taxon>Stramenopiles</taxon>
        <taxon>Oomycota</taxon>
        <taxon>Peronosporomycetes</taxon>
        <taxon>Peronosporales</taxon>
        <taxon>Peronosporaceae</taxon>
        <taxon>Phytophthora</taxon>
    </lineage>
</organism>
<reference evidence="2" key="1">
    <citation type="submission" date="2017-03" db="EMBL/GenBank/DDBJ databases">
        <title>Phytopthora megakarya and P. palmivora, two closely related causual agents of cacao black pod achieved similar genome size and gene model numbers by different mechanisms.</title>
        <authorList>
            <person name="Ali S."/>
            <person name="Shao J."/>
            <person name="Larry D.J."/>
            <person name="Kronmiller B."/>
            <person name="Shen D."/>
            <person name="Strem M.D."/>
            <person name="Melnick R.L."/>
            <person name="Guiltinan M.J."/>
            <person name="Tyler B.M."/>
            <person name="Meinhardt L.W."/>
            <person name="Bailey B.A."/>
        </authorList>
    </citation>
    <scope>NUCLEOTIDE SEQUENCE [LARGE SCALE GENOMIC DNA]</scope>
    <source>
        <strain evidence="2">zdho120</strain>
    </source>
</reference>
<accession>A0A225VQ24</accession>
<name>A0A225VQ24_9STRA</name>
<comment type="caution">
    <text evidence="1">The sequence shown here is derived from an EMBL/GenBank/DDBJ whole genome shotgun (WGS) entry which is preliminary data.</text>
</comment>
<dbReference type="EMBL" id="NBNE01003722">
    <property type="protein sequence ID" value="OWZ06998.1"/>
    <property type="molecule type" value="Genomic_DNA"/>
</dbReference>
<evidence type="ECO:0000313" key="1">
    <source>
        <dbReference type="EMBL" id="OWZ06998.1"/>
    </source>
</evidence>
<keyword evidence="2" id="KW-1185">Reference proteome</keyword>
<protein>
    <submittedName>
        <fullName evidence="1">Uncharacterized protein</fullName>
    </submittedName>
</protein>
<sequence length="66" mass="7719">MSGATATEGVRRERYCHHSSGCNPVKHTVHMRINYRRRVNTRRSSCSCKTDGYQWCIEELNERDMG</sequence>
<proteinExistence type="predicted"/>
<dbReference type="AlphaFoldDB" id="A0A225VQ24"/>
<evidence type="ECO:0000313" key="2">
    <source>
        <dbReference type="Proteomes" id="UP000198211"/>
    </source>
</evidence>
<dbReference type="Proteomes" id="UP000198211">
    <property type="component" value="Unassembled WGS sequence"/>
</dbReference>